<gene>
    <name evidence="3" type="ORF">CTI12_AA121750</name>
</gene>
<dbReference type="STRING" id="35608.A0A2U1PRM6"/>
<dbReference type="PANTHER" id="PTHR33732">
    <property type="entry name" value="REF/SRPP-LIKE PROTEIN OS05G0151300/LOC_OS05G05940"/>
    <property type="match status" value="1"/>
</dbReference>
<keyword evidence="4" id="KW-1185">Reference proteome</keyword>
<protein>
    <submittedName>
        <fullName evidence="3">Stress-related protein</fullName>
    </submittedName>
</protein>
<dbReference type="AlphaFoldDB" id="A0A2U1PRM6"/>
<dbReference type="Pfam" id="PF05755">
    <property type="entry name" value="REF"/>
    <property type="match status" value="1"/>
</dbReference>
<keyword evidence="2" id="KW-1133">Transmembrane helix</keyword>
<dbReference type="PANTHER" id="PTHR33732:SF3">
    <property type="entry name" value="OS07G0671800 PROTEIN"/>
    <property type="match status" value="1"/>
</dbReference>
<evidence type="ECO:0000256" key="2">
    <source>
        <dbReference type="SAM" id="Phobius"/>
    </source>
</evidence>
<feature type="transmembrane region" description="Helical" evidence="2">
    <location>
        <begin position="26"/>
        <end position="48"/>
    </location>
</feature>
<evidence type="ECO:0000313" key="3">
    <source>
        <dbReference type="EMBL" id="PWA88416.1"/>
    </source>
</evidence>
<name>A0A2U1PRM6_ARTAN</name>
<reference evidence="3 4" key="1">
    <citation type="journal article" date="2018" name="Mol. Plant">
        <title>The genome of Artemisia annua provides insight into the evolution of Asteraceae family and artemisinin biosynthesis.</title>
        <authorList>
            <person name="Shen Q."/>
            <person name="Zhang L."/>
            <person name="Liao Z."/>
            <person name="Wang S."/>
            <person name="Yan T."/>
            <person name="Shi P."/>
            <person name="Liu M."/>
            <person name="Fu X."/>
            <person name="Pan Q."/>
            <person name="Wang Y."/>
            <person name="Lv Z."/>
            <person name="Lu X."/>
            <person name="Zhang F."/>
            <person name="Jiang W."/>
            <person name="Ma Y."/>
            <person name="Chen M."/>
            <person name="Hao X."/>
            <person name="Li L."/>
            <person name="Tang Y."/>
            <person name="Lv G."/>
            <person name="Zhou Y."/>
            <person name="Sun X."/>
            <person name="Brodelius P.E."/>
            <person name="Rose J.K.C."/>
            <person name="Tang K."/>
        </authorList>
    </citation>
    <scope>NUCLEOTIDE SEQUENCE [LARGE SCALE GENOMIC DNA]</scope>
    <source>
        <strain evidence="4">cv. Huhao1</strain>
        <tissue evidence="3">Leaf</tissue>
    </source>
</reference>
<organism evidence="3 4">
    <name type="scientific">Artemisia annua</name>
    <name type="common">Sweet wormwood</name>
    <dbReference type="NCBI Taxonomy" id="35608"/>
    <lineage>
        <taxon>Eukaryota</taxon>
        <taxon>Viridiplantae</taxon>
        <taxon>Streptophyta</taxon>
        <taxon>Embryophyta</taxon>
        <taxon>Tracheophyta</taxon>
        <taxon>Spermatophyta</taxon>
        <taxon>Magnoliopsida</taxon>
        <taxon>eudicotyledons</taxon>
        <taxon>Gunneridae</taxon>
        <taxon>Pentapetalae</taxon>
        <taxon>asterids</taxon>
        <taxon>campanulids</taxon>
        <taxon>Asterales</taxon>
        <taxon>Asteraceae</taxon>
        <taxon>Asteroideae</taxon>
        <taxon>Anthemideae</taxon>
        <taxon>Artemisiinae</taxon>
        <taxon>Artemisia</taxon>
    </lineage>
</organism>
<keyword evidence="2" id="KW-0472">Membrane</keyword>
<keyword evidence="2" id="KW-0812">Transmembrane</keyword>
<dbReference type="OrthoDB" id="1905464at2759"/>
<dbReference type="Proteomes" id="UP000245207">
    <property type="component" value="Unassembled WGS sequence"/>
</dbReference>
<evidence type="ECO:0000313" key="4">
    <source>
        <dbReference type="Proteomes" id="UP000245207"/>
    </source>
</evidence>
<comment type="similarity">
    <text evidence="1">Belongs to the REF/SRPP family.</text>
</comment>
<accession>A0A2U1PRM6</accession>
<dbReference type="EMBL" id="PKPP01000816">
    <property type="protein sequence ID" value="PWA88416.1"/>
    <property type="molecule type" value="Genomic_DNA"/>
</dbReference>
<comment type="caution">
    <text evidence="3">The sequence shown here is derived from an EMBL/GenBank/DDBJ whole genome shotgun (WGS) entry which is preliminary data.</text>
</comment>
<proteinExistence type="inferred from homology"/>
<sequence length="245" mass="27370">MPESETDNQSVQHPAQMDEGEKQLKYLNFVQCAVIYFVACFAAVYQYAKDNAGSFKPRVQTVEDKVKSVVGPVYEKFQDVPFAVLKFVDVKVGEVLVEVDRHVPSMMKQVPDKAKYVVHNLPEVAKDLASEGLKTASKVAHTLYVKYEPTAKQLYINYEPVVEKYAVSTWKSANKLPLFPQVAQIAVPTAAYVIEKYNVIVCYTAEKGYQVAQILPLVPLDKIAKVFEEGENGPTVEQSTPVETS</sequence>
<dbReference type="InterPro" id="IPR008802">
    <property type="entry name" value="REF"/>
</dbReference>
<evidence type="ECO:0000256" key="1">
    <source>
        <dbReference type="ARBA" id="ARBA00009737"/>
    </source>
</evidence>